<dbReference type="GO" id="GO:0015031">
    <property type="term" value="P:protein transport"/>
    <property type="evidence" value="ECO:0007669"/>
    <property type="project" value="UniProtKB-KW"/>
</dbReference>
<evidence type="ECO:0000256" key="5">
    <source>
        <dbReference type="ARBA" id="ARBA00023034"/>
    </source>
</evidence>
<dbReference type="InterPro" id="IPR012501">
    <property type="entry name" value="Vps54_C"/>
</dbReference>
<keyword evidence="5" id="KW-0333">Golgi apparatus</keyword>
<accession>A0A8J8NCG4</accession>
<dbReference type="EMBL" id="RRYP01024006">
    <property type="protein sequence ID" value="TNV72149.1"/>
    <property type="molecule type" value="Genomic_DNA"/>
</dbReference>
<gene>
    <name evidence="8" type="ORF">FGO68_gene7544</name>
</gene>
<dbReference type="PANTHER" id="PTHR12965">
    <property type="entry name" value="VACUOLAR PROTEIN SORTING 54"/>
    <property type="match status" value="1"/>
</dbReference>
<keyword evidence="9" id="KW-1185">Reference proteome</keyword>
<dbReference type="AlphaFoldDB" id="A0A8J8NCG4"/>
<proteinExistence type="inferred from homology"/>
<reference evidence="8" key="1">
    <citation type="submission" date="2019-06" db="EMBL/GenBank/DDBJ databases">
        <authorList>
            <person name="Zheng W."/>
        </authorList>
    </citation>
    <scope>NUCLEOTIDE SEQUENCE</scope>
    <source>
        <strain evidence="8">QDHG01</strain>
    </source>
</reference>
<dbReference type="Proteomes" id="UP000785679">
    <property type="component" value="Unassembled WGS sequence"/>
</dbReference>
<keyword evidence="4" id="KW-0653">Protein transport</keyword>
<feature type="domain" description="Vacuolar protein sorting-associated protein 54 C-terminal" evidence="7">
    <location>
        <begin position="100"/>
        <end position="225"/>
    </location>
</feature>
<dbReference type="GO" id="GO:0042147">
    <property type="term" value="P:retrograde transport, endosome to Golgi"/>
    <property type="evidence" value="ECO:0007669"/>
    <property type="project" value="InterPro"/>
</dbReference>
<protein>
    <recommendedName>
        <fullName evidence="7">Vacuolar protein sorting-associated protein 54 C-terminal domain-containing protein</fullName>
    </recommendedName>
</protein>
<dbReference type="GO" id="GO:0000938">
    <property type="term" value="C:GARP complex"/>
    <property type="evidence" value="ECO:0007669"/>
    <property type="project" value="InterPro"/>
</dbReference>
<evidence type="ECO:0000313" key="8">
    <source>
        <dbReference type="EMBL" id="TNV72149.1"/>
    </source>
</evidence>
<dbReference type="Pfam" id="PF07928">
    <property type="entry name" value="Vps54"/>
    <property type="match status" value="1"/>
</dbReference>
<name>A0A8J8NCG4_HALGN</name>
<keyword evidence="6" id="KW-0175">Coiled coil</keyword>
<evidence type="ECO:0000259" key="7">
    <source>
        <dbReference type="Pfam" id="PF07928"/>
    </source>
</evidence>
<dbReference type="GO" id="GO:0005829">
    <property type="term" value="C:cytosol"/>
    <property type="evidence" value="ECO:0007669"/>
    <property type="project" value="GOC"/>
</dbReference>
<dbReference type="OrthoDB" id="298279at2759"/>
<evidence type="ECO:0000256" key="2">
    <source>
        <dbReference type="ARBA" id="ARBA00009150"/>
    </source>
</evidence>
<organism evidence="8 9">
    <name type="scientific">Halteria grandinella</name>
    <dbReference type="NCBI Taxonomy" id="5974"/>
    <lineage>
        <taxon>Eukaryota</taxon>
        <taxon>Sar</taxon>
        <taxon>Alveolata</taxon>
        <taxon>Ciliophora</taxon>
        <taxon>Intramacronucleata</taxon>
        <taxon>Spirotrichea</taxon>
        <taxon>Stichotrichia</taxon>
        <taxon>Sporadotrichida</taxon>
        <taxon>Halteriidae</taxon>
        <taxon>Halteria</taxon>
    </lineage>
</organism>
<dbReference type="GO" id="GO:0019905">
    <property type="term" value="F:syntaxin binding"/>
    <property type="evidence" value="ECO:0007669"/>
    <property type="project" value="TreeGrafter"/>
</dbReference>
<evidence type="ECO:0000313" key="9">
    <source>
        <dbReference type="Proteomes" id="UP000785679"/>
    </source>
</evidence>
<comment type="caution">
    <text evidence="8">The sequence shown here is derived from an EMBL/GenBank/DDBJ whole genome shotgun (WGS) entry which is preliminary data.</text>
</comment>
<comment type="similarity">
    <text evidence="2">Belongs to the VPS54 family.</text>
</comment>
<sequence>MQALTENLKTHYKIVTVNIYNISEENQKRFFAEFKAKKQEELKQILDSEPWTQAQVSGYFQAIVDRINNPEAFEQAFNNPSLAVKDADVVKDVITSGSGDYKVVISLMKFMSIVYESLRLIRSFPQCSMDGTLKMIELIKIFNSISCNLILGGGAYIQKRLDSITSKHLNLVSNCISFLLDEVPYIQTQAELKMSELQRKQTSLEFQKIIQELQLHKDGIAEKFKELKK</sequence>
<evidence type="ECO:0000256" key="3">
    <source>
        <dbReference type="ARBA" id="ARBA00022448"/>
    </source>
</evidence>
<evidence type="ECO:0000256" key="1">
    <source>
        <dbReference type="ARBA" id="ARBA00004601"/>
    </source>
</evidence>
<dbReference type="InterPro" id="IPR039745">
    <property type="entry name" value="Vps54"/>
</dbReference>
<evidence type="ECO:0000256" key="6">
    <source>
        <dbReference type="ARBA" id="ARBA00023054"/>
    </source>
</evidence>
<dbReference type="GO" id="GO:0006896">
    <property type="term" value="P:Golgi to vacuole transport"/>
    <property type="evidence" value="ECO:0007669"/>
    <property type="project" value="TreeGrafter"/>
</dbReference>
<evidence type="ECO:0000256" key="4">
    <source>
        <dbReference type="ARBA" id="ARBA00022927"/>
    </source>
</evidence>
<comment type="subcellular location">
    <subcellularLocation>
        <location evidence="1">Golgi apparatus</location>
        <location evidence="1">trans-Golgi network</location>
    </subcellularLocation>
</comment>
<keyword evidence="3" id="KW-0813">Transport</keyword>
<dbReference type="PANTHER" id="PTHR12965:SF0">
    <property type="entry name" value="VACUOLAR PROTEIN SORTING-ASSOCIATED PROTEIN 54"/>
    <property type="match status" value="1"/>
</dbReference>